<evidence type="ECO:0000256" key="3">
    <source>
        <dbReference type="ARBA" id="ARBA00022679"/>
    </source>
</evidence>
<dbReference type="SMART" id="SM01207">
    <property type="entry name" value="G3P_acyltransf"/>
    <property type="match status" value="1"/>
</dbReference>
<evidence type="ECO:0000256" key="7">
    <source>
        <dbReference type="ARBA" id="ARBA00023136"/>
    </source>
</evidence>
<protein>
    <submittedName>
        <fullName evidence="11">Glycerol-3-phosphate acyltransferase</fullName>
        <ecNumber evidence="11">2.3.1.15</ecNumber>
    </submittedName>
</protein>
<feature type="transmembrane region" description="Helical" evidence="10">
    <location>
        <begin position="109"/>
        <end position="138"/>
    </location>
</feature>
<keyword evidence="9" id="KW-1208">Phospholipid metabolism</keyword>
<organism evidence="11 12">
    <name type="scientific">Caproicibacter fermentans</name>
    <dbReference type="NCBI Taxonomy" id="2576756"/>
    <lineage>
        <taxon>Bacteria</taxon>
        <taxon>Bacillati</taxon>
        <taxon>Bacillota</taxon>
        <taxon>Clostridia</taxon>
        <taxon>Eubacteriales</taxon>
        <taxon>Acutalibacteraceae</taxon>
        <taxon>Caproicibacter</taxon>
    </lineage>
</organism>
<gene>
    <name evidence="11" type="primary">plsY_1</name>
    <name evidence="11" type="ORF">CAFE_06150</name>
</gene>
<keyword evidence="12" id="KW-1185">Reference proteome</keyword>
<keyword evidence="11" id="KW-0012">Acyltransferase</keyword>
<dbReference type="GO" id="GO:0008654">
    <property type="term" value="P:phospholipid biosynthetic process"/>
    <property type="evidence" value="ECO:0007669"/>
    <property type="project" value="UniProtKB-KW"/>
</dbReference>
<evidence type="ECO:0000256" key="1">
    <source>
        <dbReference type="ARBA" id="ARBA00022475"/>
    </source>
</evidence>
<sequence>MTFFCFAAAFGCGSLMFSYWLGLLAGKNIQKTGDGNPGAFNLWNAAGYRLGLLGILLDFMKGYLPVLFLIHSTARENPYFVLLLFAPILGHAFSPFLKFRGGKSIAVTFGVWSAATGFEVSFVYAVILAILAILARLIAHGRPPSSEADGFMVVFGLLLTGGYLYLKEFPLLYFQLWGMNLALFLVLNRVKLFRLYKTFSDEWREKQI</sequence>
<dbReference type="GO" id="GO:0005886">
    <property type="term" value="C:plasma membrane"/>
    <property type="evidence" value="ECO:0007669"/>
    <property type="project" value="InterPro"/>
</dbReference>
<comment type="caution">
    <text evidence="11">The sequence shown here is derived from an EMBL/GenBank/DDBJ whole genome shotgun (WGS) entry which is preliminary data.</text>
</comment>
<keyword evidence="5 10" id="KW-1133">Transmembrane helix</keyword>
<evidence type="ECO:0000256" key="8">
    <source>
        <dbReference type="ARBA" id="ARBA00023209"/>
    </source>
</evidence>
<dbReference type="GO" id="GO:0043772">
    <property type="term" value="F:acyl-phosphate glycerol-3-phosphate acyltransferase activity"/>
    <property type="evidence" value="ECO:0007669"/>
    <property type="project" value="InterPro"/>
</dbReference>
<dbReference type="EC" id="2.3.1.15" evidence="11"/>
<dbReference type="OrthoDB" id="9777124at2"/>
<keyword evidence="2" id="KW-0444">Lipid biosynthesis</keyword>
<evidence type="ECO:0000256" key="5">
    <source>
        <dbReference type="ARBA" id="ARBA00022989"/>
    </source>
</evidence>
<proteinExistence type="predicted"/>
<dbReference type="RefSeq" id="WP_156989751.1">
    <property type="nucleotide sequence ID" value="NZ_VWXL01000014.1"/>
</dbReference>
<dbReference type="Pfam" id="PF02660">
    <property type="entry name" value="G3P_acyltransf"/>
    <property type="match status" value="1"/>
</dbReference>
<evidence type="ECO:0000256" key="6">
    <source>
        <dbReference type="ARBA" id="ARBA00023098"/>
    </source>
</evidence>
<keyword evidence="6" id="KW-0443">Lipid metabolism</keyword>
<dbReference type="InterPro" id="IPR003811">
    <property type="entry name" value="G3P_acylTferase_PlsY"/>
</dbReference>
<evidence type="ECO:0000256" key="2">
    <source>
        <dbReference type="ARBA" id="ARBA00022516"/>
    </source>
</evidence>
<name>A0A6N8HWG7_9FIRM</name>
<feature type="transmembrane region" description="Helical" evidence="10">
    <location>
        <begin position="79"/>
        <end position="97"/>
    </location>
</feature>
<feature type="transmembrane region" description="Helical" evidence="10">
    <location>
        <begin position="150"/>
        <end position="166"/>
    </location>
</feature>
<evidence type="ECO:0000256" key="9">
    <source>
        <dbReference type="ARBA" id="ARBA00023264"/>
    </source>
</evidence>
<keyword evidence="4 10" id="KW-0812">Transmembrane</keyword>
<keyword evidence="8" id="KW-0594">Phospholipid biosynthesis</keyword>
<dbReference type="GO" id="GO:0004366">
    <property type="term" value="F:glycerol-3-phosphate O-acyltransferase activity"/>
    <property type="evidence" value="ECO:0007669"/>
    <property type="project" value="UniProtKB-EC"/>
</dbReference>
<keyword evidence="1" id="KW-1003">Cell membrane</keyword>
<dbReference type="EMBL" id="VWXL01000014">
    <property type="protein sequence ID" value="MVB09945.1"/>
    <property type="molecule type" value="Genomic_DNA"/>
</dbReference>
<keyword evidence="7 10" id="KW-0472">Membrane</keyword>
<reference evidence="11 12" key="1">
    <citation type="submission" date="2019-09" db="EMBL/GenBank/DDBJ databases">
        <title>Genome sequence of Clostridium sp. EA1.</title>
        <authorList>
            <person name="Poehlein A."/>
            <person name="Bengelsdorf F.R."/>
            <person name="Daniel R."/>
        </authorList>
    </citation>
    <scope>NUCLEOTIDE SEQUENCE [LARGE SCALE GENOMIC DNA]</scope>
    <source>
        <strain evidence="11 12">EA1</strain>
    </source>
</reference>
<feature type="transmembrane region" description="Helical" evidence="10">
    <location>
        <begin position="50"/>
        <end position="70"/>
    </location>
</feature>
<dbReference type="Proteomes" id="UP000469440">
    <property type="component" value="Unassembled WGS sequence"/>
</dbReference>
<dbReference type="PANTHER" id="PTHR30309">
    <property type="entry name" value="INNER MEMBRANE PROTEIN YGIH"/>
    <property type="match status" value="1"/>
</dbReference>
<evidence type="ECO:0000256" key="4">
    <source>
        <dbReference type="ARBA" id="ARBA00022692"/>
    </source>
</evidence>
<accession>A0A6N8HWG7</accession>
<keyword evidence="3 11" id="KW-0808">Transferase</keyword>
<evidence type="ECO:0000313" key="12">
    <source>
        <dbReference type="Proteomes" id="UP000469440"/>
    </source>
</evidence>
<dbReference type="AlphaFoldDB" id="A0A6N8HWG7"/>
<evidence type="ECO:0000256" key="10">
    <source>
        <dbReference type="SAM" id="Phobius"/>
    </source>
</evidence>
<dbReference type="PANTHER" id="PTHR30309:SF1">
    <property type="entry name" value="GLYCEROL-3-PHOSPHATE ACYLTRANSFERASE 1"/>
    <property type="match status" value="1"/>
</dbReference>
<feature type="transmembrane region" description="Helical" evidence="10">
    <location>
        <begin position="172"/>
        <end position="190"/>
    </location>
</feature>
<evidence type="ECO:0000313" key="11">
    <source>
        <dbReference type="EMBL" id="MVB09945.1"/>
    </source>
</evidence>